<evidence type="ECO:0000313" key="3">
    <source>
        <dbReference type="Proteomes" id="UP000321769"/>
    </source>
</evidence>
<accession>A0A512HR79</accession>
<dbReference type="EMBL" id="BJZQ01000001">
    <property type="protein sequence ID" value="GEO87951.1"/>
    <property type="molecule type" value="Genomic_DNA"/>
</dbReference>
<dbReference type="OrthoDB" id="3781658at2"/>
<keyword evidence="3" id="KW-1185">Reference proteome</keyword>
<evidence type="ECO:0000313" key="2">
    <source>
        <dbReference type="EMBL" id="GEO87951.1"/>
    </source>
</evidence>
<protein>
    <submittedName>
        <fullName evidence="2">Uncharacterized protein</fullName>
    </submittedName>
</protein>
<dbReference type="RefSeq" id="WP_146825302.1">
    <property type="nucleotide sequence ID" value="NZ_BAAAYQ010000001.1"/>
</dbReference>
<evidence type="ECO:0000256" key="1">
    <source>
        <dbReference type="SAM" id="MobiDB-lite"/>
    </source>
</evidence>
<gene>
    <name evidence="2" type="ORF">AFL01nite_02780</name>
</gene>
<dbReference type="AlphaFoldDB" id="A0A512HR79"/>
<comment type="caution">
    <text evidence="2">The sequence shown here is derived from an EMBL/GenBank/DDBJ whole genome shotgun (WGS) entry which is preliminary data.</text>
</comment>
<proteinExistence type="predicted"/>
<name>A0A512HR79_9ACTN</name>
<organism evidence="2 3">
    <name type="scientific">Aeromicrobium flavum</name>
    <dbReference type="NCBI Taxonomy" id="416568"/>
    <lineage>
        <taxon>Bacteria</taxon>
        <taxon>Bacillati</taxon>
        <taxon>Actinomycetota</taxon>
        <taxon>Actinomycetes</taxon>
        <taxon>Propionibacteriales</taxon>
        <taxon>Nocardioidaceae</taxon>
        <taxon>Aeromicrobium</taxon>
    </lineage>
</organism>
<feature type="region of interest" description="Disordered" evidence="1">
    <location>
        <begin position="110"/>
        <end position="131"/>
    </location>
</feature>
<reference evidence="2 3" key="1">
    <citation type="submission" date="2019-07" db="EMBL/GenBank/DDBJ databases">
        <title>Whole genome shotgun sequence of Aeromicrobium flavum NBRC 107625.</title>
        <authorList>
            <person name="Hosoyama A."/>
            <person name="Uohara A."/>
            <person name="Ohji S."/>
            <person name="Ichikawa N."/>
        </authorList>
    </citation>
    <scope>NUCLEOTIDE SEQUENCE [LARGE SCALE GENOMIC DNA]</scope>
    <source>
        <strain evidence="2 3">NBRC 107625</strain>
    </source>
</reference>
<dbReference type="Proteomes" id="UP000321769">
    <property type="component" value="Unassembled WGS sequence"/>
</dbReference>
<sequence>MPTFHDPVADAEEAYEALRALAHQTAVMEDPRQIYQLLGSLSAAVAALGQTLHQIARTHDVPDHDRLHGRSQVGVRHEVSWELHRAGEIMSHVAGCIDRAHEAESQIIYKPPTPAVPSSPTEEASRPGFGL</sequence>